<dbReference type="Proteomes" id="UP000193685">
    <property type="component" value="Unassembled WGS sequence"/>
</dbReference>
<feature type="compositionally biased region" description="Polar residues" evidence="1">
    <location>
        <begin position="201"/>
        <end position="216"/>
    </location>
</feature>
<comment type="caution">
    <text evidence="2">The sequence shown here is derived from an EMBL/GenBank/DDBJ whole genome shotgun (WGS) entry which is preliminary data.</text>
</comment>
<feature type="region of interest" description="Disordered" evidence="1">
    <location>
        <begin position="35"/>
        <end position="296"/>
    </location>
</feature>
<accession>A0A1Y2FST9</accession>
<protein>
    <submittedName>
        <fullName evidence="2">Uncharacterized protein</fullName>
    </submittedName>
</protein>
<dbReference type="EMBL" id="MCFI01000003">
    <property type="protein sequence ID" value="ORY86384.1"/>
    <property type="molecule type" value="Genomic_DNA"/>
</dbReference>
<feature type="compositionally biased region" description="Basic and acidic residues" evidence="1">
    <location>
        <begin position="35"/>
        <end position="45"/>
    </location>
</feature>
<dbReference type="AlphaFoldDB" id="A0A1Y2FST9"/>
<feature type="region of interest" description="Disordered" evidence="1">
    <location>
        <begin position="1"/>
        <end position="23"/>
    </location>
</feature>
<keyword evidence="3" id="KW-1185">Reference proteome</keyword>
<organism evidence="2 3">
    <name type="scientific">Protomyces lactucae-debilis</name>
    <dbReference type="NCBI Taxonomy" id="2754530"/>
    <lineage>
        <taxon>Eukaryota</taxon>
        <taxon>Fungi</taxon>
        <taxon>Dikarya</taxon>
        <taxon>Ascomycota</taxon>
        <taxon>Taphrinomycotina</taxon>
        <taxon>Taphrinomycetes</taxon>
        <taxon>Taphrinales</taxon>
        <taxon>Protomycetaceae</taxon>
        <taxon>Protomyces</taxon>
    </lineage>
</organism>
<feature type="compositionally biased region" description="Polar residues" evidence="1">
    <location>
        <begin position="120"/>
        <end position="138"/>
    </location>
</feature>
<evidence type="ECO:0000313" key="2">
    <source>
        <dbReference type="EMBL" id="ORY86384.1"/>
    </source>
</evidence>
<feature type="compositionally biased region" description="Polar residues" evidence="1">
    <location>
        <begin position="177"/>
        <end position="190"/>
    </location>
</feature>
<reference evidence="2 3" key="1">
    <citation type="submission" date="2016-07" db="EMBL/GenBank/DDBJ databases">
        <title>Pervasive Adenine N6-methylation of Active Genes in Fungi.</title>
        <authorList>
            <consortium name="DOE Joint Genome Institute"/>
            <person name="Mondo S.J."/>
            <person name="Dannebaum R.O."/>
            <person name="Kuo R.C."/>
            <person name="Labutti K."/>
            <person name="Haridas S."/>
            <person name="Kuo A."/>
            <person name="Salamov A."/>
            <person name="Ahrendt S.R."/>
            <person name="Lipzen A."/>
            <person name="Sullivan W."/>
            <person name="Andreopoulos W.B."/>
            <person name="Clum A."/>
            <person name="Lindquist E."/>
            <person name="Daum C."/>
            <person name="Ramamoorthy G.K."/>
            <person name="Gryganskyi A."/>
            <person name="Culley D."/>
            <person name="Magnuson J.K."/>
            <person name="James T.Y."/>
            <person name="O'Malley M.A."/>
            <person name="Stajich J.E."/>
            <person name="Spatafora J.W."/>
            <person name="Visel A."/>
            <person name="Grigoriev I.V."/>
        </authorList>
    </citation>
    <scope>NUCLEOTIDE SEQUENCE [LARGE SCALE GENOMIC DNA]</scope>
    <source>
        <strain evidence="2 3">12-1054</strain>
    </source>
</reference>
<dbReference type="GeneID" id="63783052"/>
<feature type="compositionally biased region" description="Polar residues" evidence="1">
    <location>
        <begin position="248"/>
        <end position="272"/>
    </location>
</feature>
<gene>
    <name evidence="2" type="ORF">BCR37DRAFT_219436</name>
</gene>
<name>A0A1Y2FST9_PROLT</name>
<evidence type="ECO:0000256" key="1">
    <source>
        <dbReference type="SAM" id="MobiDB-lite"/>
    </source>
</evidence>
<dbReference type="RefSeq" id="XP_040727566.1">
    <property type="nucleotide sequence ID" value="XM_040866453.1"/>
</dbReference>
<evidence type="ECO:0000313" key="3">
    <source>
        <dbReference type="Proteomes" id="UP000193685"/>
    </source>
</evidence>
<proteinExistence type="predicted"/>
<feature type="compositionally biased region" description="Polar residues" evidence="1">
    <location>
        <begin position="90"/>
        <end position="100"/>
    </location>
</feature>
<feature type="compositionally biased region" description="Polar residues" evidence="1">
    <location>
        <begin position="1"/>
        <end position="19"/>
    </location>
</feature>
<sequence>MSQQASSSGRKAPTQTTAIATRGVSLTALMRKRAKDQFESVKRGDGPLPIGQPAAKKTSTNAGEPLSARPTSYTVRSGANIAGERVNLQRKPTSQGTETVQPPVRTIRVKASKAQLRPSIPSSDSSATLQSMSPNIPANTGGHAKSSTTSFAGSPVIQRGTPKATHSTPASRPMHSSVASAKTQQITASPVMSAMLRSRIPQATSRSLTQHASSPGLTPGSGKARFANQGAGSPIAGSGIRVKVAPLQQGTPTGVKRATQQPLPGTIKTPTAGSIRVKTTPMSGTSRPIVIKARPQ</sequence>